<evidence type="ECO:0000256" key="1">
    <source>
        <dbReference type="SAM" id="SignalP"/>
    </source>
</evidence>
<evidence type="ECO:0008006" key="4">
    <source>
        <dbReference type="Google" id="ProtNLM"/>
    </source>
</evidence>
<protein>
    <recommendedName>
        <fullName evidence="4">BFN domain-containing protein</fullName>
    </recommendedName>
</protein>
<proteinExistence type="predicted"/>
<name>A0A6U5J3C7_9STRA</name>
<feature type="chain" id="PRO_5036192273" description="BFN domain-containing protein" evidence="1">
    <location>
        <begin position="25"/>
        <end position="221"/>
    </location>
</feature>
<keyword evidence="1" id="KW-0732">Signal</keyword>
<reference evidence="3" key="1">
    <citation type="submission" date="2021-01" db="EMBL/GenBank/DDBJ databases">
        <authorList>
            <person name="Corre E."/>
            <person name="Pelletier E."/>
            <person name="Niang G."/>
            <person name="Scheremetjew M."/>
            <person name="Finn R."/>
            <person name="Kale V."/>
            <person name="Holt S."/>
            <person name="Cochrane G."/>
            <person name="Meng A."/>
            <person name="Brown T."/>
            <person name="Cohen L."/>
        </authorList>
    </citation>
    <scope>NUCLEOTIDE SEQUENCE</scope>
    <source>
        <strain evidence="3">308</strain>
    </source>
</reference>
<dbReference type="EMBL" id="HBFR01028754">
    <property type="protein sequence ID" value="CAD8893681.1"/>
    <property type="molecule type" value="Transcribed_RNA"/>
</dbReference>
<dbReference type="EMBL" id="HBFR01028755">
    <property type="protein sequence ID" value="CAD8893682.1"/>
    <property type="molecule type" value="Transcribed_RNA"/>
</dbReference>
<organism evidence="3">
    <name type="scientific">Corethron hystrix</name>
    <dbReference type="NCBI Taxonomy" id="216773"/>
    <lineage>
        <taxon>Eukaryota</taxon>
        <taxon>Sar</taxon>
        <taxon>Stramenopiles</taxon>
        <taxon>Ochrophyta</taxon>
        <taxon>Bacillariophyta</taxon>
        <taxon>Coscinodiscophyceae</taxon>
        <taxon>Corethrophycidae</taxon>
        <taxon>Corethrales</taxon>
        <taxon>Corethraceae</taxon>
        <taxon>Corethron</taxon>
    </lineage>
</organism>
<evidence type="ECO:0000313" key="3">
    <source>
        <dbReference type="EMBL" id="CAD8893682.1"/>
    </source>
</evidence>
<gene>
    <name evidence="2" type="ORF">CHYS00102_LOCUS20890</name>
    <name evidence="3" type="ORF">CHYS00102_LOCUS20891</name>
</gene>
<evidence type="ECO:0000313" key="2">
    <source>
        <dbReference type="EMBL" id="CAD8893681.1"/>
    </source>
</evidence>
<dbReference type="AlphaFoldDB" id="A0A6U5J3C7"/>
<feature type="signal peptide" evidence="1">
    <location>
        <begin position="1"/>
        <end position="24"/>
    </location>
</feature>
<sequence length="221" mass="24582">MTRSVLGTLIFSITAAVMIPSSCGFANYQFAKHVRSKSAKHRSQFVLHERRFSREDFMKTMVVGLGSLTSLPPSSFAMPSLTVREFSVILKDSYKSVKTVEFFGSSGDRATVTLLDGTTFSISDLYESPSDPRSPLKLAAVCREYGINTKFQLLESLAKKDGRNKVYMNSRVAEAAVKQEAKKQRMALDEAQRLEAVELYEAEQSRKAAKILEVPESTSSE</sequence>
<accession>A0A6U5J3C7</accession>